<accession>A0A1L9R3S1</accession>
<keyword evidence="2" id="KW-1185">Reference proteome</keyword>
<dbReference type="Proteomes" id="UP000184383">
    <property type="component" value="Unassembled WGS sequence"/>
</dbReference>
<dbReference type="GeneID" id="63747581"/>
<organism evidence="1 2">
    <name type="scientific">Aspergillus wentii DTO 134E9</name>
    <dbReference type="NCBI Taxonomy" id="1073089"/>
    <lineage>
        <taxon>Eukaryota</taxon>
        <taxon>Fungi</taxon>
        <taxon>Dikarya</taxon>
        <taxon>Ascomycota</taxon>
        <taxon>Pezizomycotina</taxon>
        <taxon>Eurotiomycetes</taxon>
        <taxon>Eurotiomycetidae</taxon>
        <taxon>Eurotiales</taxon>
        <taxon>Aspergillaceae</taxon>
        <taxon>Aspergillus</taxon>
        <taxon>Aspergillus subgen. Cremei</taxon>
    </lineage>
</organism>
<dbReference type="STRING" id="1073089.A0A1L9R3S1"/>
<sequence length="203" mass="23307">MSAQPKSRKPYTAEDILDCARSRLVEVRGFYRYDQSELVFQISQAAKQDLRKERSKGRKGKTPQLDVLFGRLLDYQHVTGKHDQLVGDCAITQKLQMDTHSRPRNHGLRAHSFRSHGISNTNDIRNRSQCSKLLHRLELELGVKGISMALLPALPKLPRLYDKEVSRMIGLLRRGSYAEVMVAAWDFNKQLAKDQDLYNTLMV</sequence>
<evidence type="ECO:0000313" key="1">
    <source>
        <dbReference type="EMBL" id="OJJ29566.1"/>
    </source>
</evidence>
<name>A0A1L9R3S1_ASPWE</name>
<gene>
    <name evidence="1" type="ORF">ASPWEDRAFT_177872</name>
</gene>
<dbReference type="AlphaFoldDB" id="A0A1L9R3S1"/>
<dbReference type="VEuPathDB" id="FungiDB:ASPWEDRAFT_177872"/>
<protein>
    <submittedName>
        <fullName evidence="1">Uncharacterized protein</fullName>
    </submittedName>
</protein>
<reference evidence="2" key="1">
    <citation type="journal article" date="2017" name="Genome Biol.">
        <title>Comparative genomics reveals high biological diversity and specific adaptations in the industrially and medically important fungal genus Aspergillus.</title>
        <authorList>
            <person name="de Vries R.P."/>
            <person name="Riley R."/>
            <person name="Wiebenga A."/>
            <person name="Aguilar-Osorio G."/>
            <person name="Amillis S."/>
            <person name="Uchima C.A."/>
            <person name="Anderluh G."/>
            <person name="Asadollahi M."/>
            <person name="Askin M."/>
            <person name="Barry K."/>
            <person name="Battaglia E."/>
            <person name="Bayram O."/>
            <person name="Benocci T."/>
            <person name="Braus-Stromeyer S.A."/>
            <person name="Caldana C."/>
            <person name="Canovas D."/>
            <person name="Cerqueira G.C."/>
            <person name="Chen F."/>
            <person name="Chen W."/>
            <person name="Choi C."/>
            <person name="Clum A."/>
            <person name="Dos Santos R.A."/>
            <person name="Damasio A.R."/>
            <person name="Diallinas G."/>
            <person name="Emri T."/>
            <person name="Fekete E."/>
            <person name="Flipphi M."/>
            <person name="Freyberg S."/>
            <person name="Gallo A."/>
            <person name="Gournas C."/>
            <person name="Habgood R."/>
            <person name="Hainaut M."/>
            <person name="Harispe M.L."/>
            <person name="Henrissat B."/>
            <person name="Hilden K.S."/>
            <person name="Hope R."/>
            <person name="Hossain A."/>
            <person name="Karabika E."/>
            <person name="Karaffa L."/>
            <person name="Karanyi Z."/>
            <person name="Krasevec N."/>
            <person name="Kuo A."/>
            <person name="Kusch H."/>
            <person name="LaButti K."/>
            <person name="Lagendijk E.L."/>
            <person name="Lapidus A."/>
            <person name="Levasseur A."/>
            <person name="Lindquist E."/>
            <person name="Lipzen A."/>
            <person name="Logrieco A.F."/>
            <person name="MacCabe A."/>
            <person name="Maekelae M.R."/>
            <person name="Malavazi I."/>
            <person name="Melin P."/>
            <person name="Meyer V."/>
            <person name="Mielnichuk N."/>
            <person name="Miskei M."/>
            <person name="Molnar A.P."/>
            <person name="Mule G."/>
            <person name="Ngan C.Y."/>
            <person name="Orejas M."/>
            <person name="Orosz E."/>
            <person name="Ouedraogo J.P."/>
            <person name="Overkamp K.M."/>
            <person name="Park H.-S."/>
            <person name="Perrone G."/>
            <person name="Piumi F."/>
            <person name="Punt P.J."/>
            <person name="Ram A.F."/>
            <person name="Ramon A."/>
            <person name="Rauscher S."/>
            <person name="Record E."/>
            <person name="Riano-Pachon D.M."/>
            <person name="Robert V."/>
            <person name="Roehrig J."/>
            <person name="Ruller R."/>
            <person name="Salamov A."/>
            <person name="Salih N.S."/>
            <person name="Samson R.A."/>
            <person name="Sandor E."/>
            <person name="Sanguinetti M."/>
            <person name="Schuetze T."/>
            <person name="Sepcic K."/>
            <person name="Shelest E."/>
            <person name="Sherlock G."/>
            <person name="Sophianopoulou V."/>
            <person name="Squina F.M."/>
            <person name="Sun H."/>
            <person name="Susca A."/>
            <person name="Todd R.B."/>
            <person name="Tsang A."/>
            <person name="Unkles S.E."/>
            <person name="van de Wiele N."/>
            <person name="van Rossen-Uffink D."/>
            <person name="Oliveira J.V."/>
            <person name="Vesth T.C."/>
            <person name="Visser J."/>
            <person name="Yu J.-H."/>
            <person name="Zhou M."/>
            <person name="Andersen M.R."/>
            <person name="Archer D.B."/>
            <person name="Baker S.E."/>
            <person name="Benoit I."/>
            <person name="Brakhage A.A."/>
            <person name="Braus G.H."/>
            <person name="Fischer R."/>
            <person name="Frisvad J.C."/>
            <person name="Goldman G.H."/>
            <person name="Houbraken J."/>
            <person name="Oakley B."/>
            <person name="Pocsi I."/>
            <person name="Scazzocchio C."/>
            <person name="Seiboth B."/>
            <person name="vanKuyk P.A."/>
            <person name="Wortman J."/>
            <person name="Dyer P.S."/>
            <person name="Grigoriev I.V."/>
        </authorList>
    </citation>
    <scope>NUCLEOTIDE SEQUENCE [LARGE SCALE GENOMIC DNA]</scope>
    <source>
        <strain evidence="2">DTO 134E9</strain>
    </source>
</reference>
<evidence type="ECO:0000313" key="2">
    <source>
        <dbReference type="Proteomes" id="UP000184383"/>
    </source>
</evidence>
<dbReference type="EMBL" id="KV878221">
    <property type="protein sequence ID" value="OJJ29566.1"/>
    <property type="molecule type" value="Genomic_DNA"/>
</dbReference>
<proteinExistence type="predicted"/>
<dbReference type="RefSeq" id="XP_040683243.1">
    <property type="nucleotide sequence ID" value="XM_040831733.1"/>
</dbReference>